<dbReference type="Gene3D" id="3.40.190.10">
    <property type="entry name" value="Periplasmic binding protein-like II"/>
    <property type="match status" value="1"/>
</dbReference>
<organism evidence="2 3">
    <name type="scientific">Candidatus Scatavimonas merdigallinarum</name>
    <dbReference type="NCBI Taxonomy" id="2840914"/>
    <lineage>
        <taxon>Bacteria</taxon>
        <taxon>Bacillati</taxon>
        <taxon>Bacillota</taxon>
        <taxon>Clostridia</taxon>
        <taxon>Eubacteriales</taxon>
        <taxon>Oscillospiraceae</taxon>
        <taxon>Oscillospiraceae incertae sedis</taxon>
        <taxon>Candidatus Scatavimonas</taxon>
    </lineage>
</organism>
<gene>
    <name evidence="2" type="ORF">IAD32_05995</name>
</gene>
<keyword evidence="1" id="KW-0732">Signal</keyword>
<dbReference type="InterPro" id="IPR050490">
    <property type="entry name" value="Bact_solute-bd_prot1"/>
</dbReference>
<evidence type="ECO:0000313" key="3">
    <source>
        <dbReference type="Proteomes" id="UP000886787"/>
    </source>
</evidence>
<sequence>MRKISKIMALLMVLCMAVGIFAGCNAGDGSSQTSSGGGTTDTSGVDEIYFLNFKPEIADKYEAIAAQYEEETGIKVKITTAASGEYEKTLMSEIAKSDPPTIFQINGPVGYQNWKDYCADLKDSELYNMLTDENKSLAVSNEDGIYGIPYALEGYGIIYNNAIMEAYFASENKSTNFTSVEEITNFAALSEIVEDMTKLKDELGIDGVFASTSMAEGNQWRWQTHLANLPLYYEFKENTDYDNVILAGLNTNEITFKYNKEFQNIFDLYINNSTTDKGLLSSKTVDDAMAEFALGKCAMVQNGNWGWAQINGTDGNVTKAEDVKFLPIYTGMQGEETQGICIGTENYFAINSQVDQAKQQASIDFLVWLFSSEEGKKAVTNDLGFITPFNTFEEDEQPTDPLAQEVLRWKAKESGEIVNPEWLFTAFPSEEFKNLFGAALLEYVQDQKTWDEVTQTVIDAWASEKAATA</sequence>
<feature type="signal peptide" evidence="1">
    <location>
        <begin position="1"/>
        <end position="22"/>
    </location>
</feature>
<dbReference type="PROSITE" id="PS51257">
    <property type="entry name" value="PROKAR_LIPOPROTEIN"/>
    <property type="match status" value="1"/>
</dbReference>
<dbReference type="Proteomes" id="UP000886787">
    <property type="component" value="Unassembled WGS sequence"/>
</dbReference>
<reference evidence="2" key="2">
    <citation type="journal article" date="2021" name="PeerJ">
        <title>Extensive microbial diversity within the chicken gut microbiome revealed by metagenomics and culture.</title>
        <authorList>
            <person name="Gilroy R."/>
            <person name="Ravi A."/>
            <person name="Getino M."/>
            <person name="Pursley I."/>
            <person name="Horton D.L."/>
            <person name="Alikhan N.F."/>
            <person name="Baker D."/>
            <person name="Gharbi K."/>
            <person name="Hall N."/>
            <person name="Watson M."/>
            <person name="Adriaenssens E.M."/>
            <person name="Foster-Nyarko E."/>
            <person name="Jarju S."/>
            <person name="Secka A."/>
            <person name="Antonio M."/>
            <person name="Oren A."/>
            <person name="Chaudhuri R.R."/>
            <person name="La Ragione R."/>
            <person name="Hildebrand F."/>
            <person name="Pallen M.J."/>
        </authorList>
    </citation>
    <scope>NUCLEOTIDE SEQUENCE</scope>
    <source>
        <strain evidence="2">ChiSjej1B19-3389</strain>
    </source>
</reference>
<dbReference type="InterPro" id="IPR006059">
    <property type="entry name" value="SBP"/>
</dbReference>
<dbReference type="SUPFAM" id="SSF53850">
    <property type="entry name" value="Periplasmic binding protein-like II"/>
    <property type="match status" value="1"/>
</dbReference>
<comment type="caution">
    <text evidence="2">The sequence shown here is derived from an EMBL/GenBank/DDBJ whole genome shotgun (WGS) entry which is preliminary data.</text>
</comment>
<dbReference type="Pfam" id="PF13416">
    <property type="entry name" value="SBP_bac_8"/>
    <property type="match status" value="1"/>
</dbReference>
<dbReference type="AlphaFoldDB" id="A0A9D0ZHV7"/>
<accession>A0A9D0ZHV7</accession>
<dbReference type="PANTHER" id="PTHR43649">
    <property type="entry name" value="ARABINOSE-BINDING PROTEIN-RELATED"/>
    <property type="match status" value="1"/>
</dbReference>
<protein>
    <submittedName>
        <fullName evidence="2">Carbohydrate ABC transporter substrate-binding protein</fullName>
    </submittedName>
</protein>
<feature type="chain" id="PRO_5039286123" evidence="1">
    <location>
        <begin position="23"/>
        <end position="469"/>
    </location>
</feature>
<dbReference type="EMBL" id="DVFW01000028">
    <property type="protein sequence ID" value="HIQ80820.1"/>
    <property type="molecule type" value="Genomic_DNA"/>
</dbReference>
<proteinExistence type="predicted"/>
<reference evidence="2" key="1">
    <citation type="submission" date="2020-10" db="EMBL/GenBank/DDBJ databases">
        <authorList>
            <person name="Gilroy R."/>
        </authorList>
    </citation>
    <scope>NUCLEOTIDE SEQUENCE</scope>
    <source>
        <strain evidence="2">ChiSjej1B19-3389</strain>
    </source>
</reference>
<evidence type="ECO:0000256" key="1">
    <source>
        <dbReference type="SAM" id="SignalP"/>
    </source>
</evidence>
<evidence type="ECO:0000313" key="2">
    <source>
        <dbReference type="EMBL" id="HIQ80820.1"/>
    </source>
</evidence>
<name>A0A9D0ZHV7_9FIRM</name>